<protein>
    <submittedName>
        <fullName evidence="2">Uncharacterized protein</fullName>
    </submittedName>
</protein>
<reference evidence="2 3" key="1">
    <citation type="journal article" date="2016" name="Syst. Appl. Microbiol.">
        <title>Vibrio bivalvicida sp. nov., a novel larval pathogen for bivalve molluscs reared in a hatchery.</title>
        <authorList>
            <person name="Dubert J."/>
            <person name="Romalde J.L."/>
            <person name="Prado S."/>
            <person name="Barja J.L."/>
        </authorList>
    </citation>
    <scope>NUCLEOTIDE SEQUENCE [LARGE SCALE GENOMIC DNA]</scope>
    <source>
        <strain evidence="2 3">605</strain>
    </source>
</reference>
<evidence type="ECO:0000313" key="3">
    <source>
        <dbReference type="Proteomes" id="UP000078406"/>
    </source>
</evidence>
<proteinExistence type="predicted"/>
<dbReference type="InterPro" id="IPR011990">
    <property type="entry name" value="TPR-like_helical_dom_sf"/>
</dbReference>
<keyword evidence="1" id="KW-0802">TPR repeat</keyword>
<dbReference type="PROSITE" id="PS51257">
    <property type="entry name" value="PROKAR_LIPOPROTEIN"/>
    <property type="match status" value="1"/>
</dbReference>
<dbReference type="Pfam" id="PF13432">
    <property type="entry name" value="TPR_16"/>
    <property type="match status" value="1"/>
</dbReference>
<dbReference type="EMBL" id="LLEI02000043">
    <property type="protein sequence ID" value="OAJ93409.1"/>
    <property type="molecule type" value="Genomic_DNA"/>
</dbReference>
<dbReference type="AlphaFoldDB" id="A0A177XXS8"/>
<comment type="caution">
    <text evidence="2">The sequence shown here is derived from an EMBL/GenBank/DDBJ whole genome shotgun (WGS) entry which is preliminary data.</text>
</comment>
<dbReference type="RefSeq" id="WP_049843317.1">
    <property type="nucleotide sequence ID" value="NZ_LLEI02000043.1"/>
</dbReference>
<dbReference type="PANTHER" id="PTHR12558">
    <property type="entry name" value="CELL DIVISION CYCLE 16,23,27"/>
    <property type="match status" value="1"/>
</dbReference>
<organism evidence="2 3">
    <name type="scientific">Vibrio bivalvicida</name>
    <dbReference type="NCBI Taxonomy" id="1276888"/>
    <lineage>
        <taxon>Bacteria</taxon>
        <taxon>Pseudomonadati</taxon>
        <taxon>Pseudomonadota</taxon>
        <taxon>Gammaproteobacteria</taxon>
        <taxon>Vibrionales</taxon>
        <taxon>Vibrionaceae</taxon>
        <taxon>Vibrio</taxon>
        <taxon>Vibrio oreintalis group</taxon>
    </lineage>
</organism>
<accession>A0A177XXS8</accession>
<dbReference type="Gene3D" id="1.25.40.10">
    <property type="entry name" value="Tetratricopeptide repeat domain"/>
    <property type="match status" value="2"/>
</dbReference>
<evidence type="ECO:0000313" key="2">
    <source>
        <dbReference type="EMBL" id="OAJ93409.1"/>
    </source>
</evidence>
<sequence>MIKTLVPIALCGLLVGCQSAPETNSEQEDLKLANTALLNGHADNALTIYKQRLVISPNNSELLFLAGSACNQSARFDEALHYLNKGNQLAPSYQFKREIGRAHLALGNLVQAQSSLEKSVEGDAKDDVALNSLGVTHSLNHQYGLARKAFSDALALKPDSLEYRNNLALAWMLDGNPQQSIRILYPIYQRGEASSKLRLNLALSYAMSGDAEAAKVVAQQDLSQVELENNARFYQRVANKFGGVSQ</sequence>
<name>A0A177XXS8_9VIBR</name>
<feature type="repeat" description="TPR" evidence="1">
    <location>
        <begin position="127"/>
        <end position="160"/>
    </location>
</feature>
<dbReference type="SUPFAM" id="SSF81901">
    <property type="entry name" value="HCP-like"/>
    <property type="match status" value="1"/>
</dbReference>
<dbReference type="PROSITE" id="PS50005">
    <property type="entry name" value="TPR"/>
    <property type="match status" value="1"/>
</dbReference>
<dbReference type="InterPro" id="IPR019734">
    <property type="entry name" value="TPR_rpt"/>
</dbReference>
<dbReference type="Proteomes" id="UP000078406">
    <property type="component" value="Unassembled WGS sequence"/>
</dbReference>
<dbReference type="SMART" id="SM00028">
    <property type="entry name" value="TPR"/>
    <property type="match status" value="3"/>
</dbReference>
<dbReference type="PANTHER" id="PTHR12558:SF13">
    <property type="entry name" value="CELL DIVISION CYCLE PROTEIN 27 HOMOLOG"/>
    <property type="match status" value="1"/>
</dbReference>
<evidence type="ECO:0000256" key="1">
    <source>
        <dbReference type="PROSITE-ProRule" id="PRU00339"/>
    </source>
</evidence>
<gene>
    <name evidence="2" type="ORF">APB76_15740</name>
</gene>